<evidence type="ECO:0000256" key="1">
    <source>
        <dbReference type="ARBA" id="ARBA00010080"/>
    </source>
</evidence>
<accession>A0AAV2SZT3</accession>
<keyword evidence="2" id="KW-0805">Transcription regulation</keyword>
<feature type="compositionally biased region" description="Polar residues" evidence="3">
    <location>
        <begin position="328"/>
        <end position="340"/>
    </location>
</feature>
<evidence type="ECO:0000313" key="5">
    <source>
        <dbReference type="Proteomes" id="UP001497525"/>
    </source>
</evidence>
<keyword evidence="2" id="KW-0963">Cytoplasm</keyword>
<dbReference type="GO" id="GO:0030014">
    <property type="term" value="C:CCR4-NOT complex"/>
    <property type="evidence" value="ECO:0007669"/>
    <property type="project" value="UniProtKB-UniRule"/>
</dbReference>
<feature type="region of interest" description="Disordered" evidence="3">
    <location>
        <begin position="317"/>
        <end position="358"/>
    </location>
</feature>
<dbReference type="PANTHER" id="PTHR12979">
    <property type="entry name" value="CCR4-NOT TRANSCRIPTION COMPLEX SUBUNIT 10"/>
    <property type="match status" value="1"/>
</dbReference>
<reference evidence="4" key="1">
    <citation type="submission" date="2024-06" db="EMBL/GenBank/DDBJ databases">
        <authorList>
            <person name="Liu X."/>
            <person name="Lenzi L."/>
            <person name="Haldenby T S."/>
            <person name="Uol C."/>
        </authorList>
    </citation>
    <scope>NUCLEOTIDE SEQUENCE</scope>
</reference>
<dbReference type="InterPro" id="IPR011990">
    <property type="entry name" value="TPR-like_helical_dom_sf"/>
</dbReference>
<dbReference type="Proteomes" id="UP001497525">
    <property type="component" value="Unassembled WGS sequence"/>
</dbReference>
<comment type="function">
    <text evidence="2">Component of the CCR4-NOT complex which is one of the major cellular mRNA deadenylases and is linked to various cellular processes including bulk mRNA degradation, miRNA-mediated repression, translational repression during translational initiation and general transcription regulation.</text>
</comment>
<proteinExistence type="inferred from homology"/>
<evidence type="ECO:0000313" key="4">
    <source>
        <dbReference type="EMBL" id="CAL5129966.1"/>
    </source>
</evidence>
<dbReference type="GO" id="GO:0005737">
    <property type="term" value="C:cytoplasm"/>
    <property type="evidence" value="ECO:0007669"/>
    <property type="project" value="UniProtKB-SubCell"/>
</dbReference>
<feature type="compositionally biased region" description="Low complexity" evidence="3">
    <location>
        <begin position="961"/>
        <end position="978"/>
    </location>
</feature>
<feature type="region of interest" description="Disordered" evidence="3">
    <location>
        <begin position="960"/>
        <end position="980"/>
    </location>
</feature>
<dbReference type="GO" id="GO:0031047">
    <property type="term" value="P:regulatory ncRNA-mediated gene silencing"/>
    <property type="evidence" value="ECO:0007669"/>
    <property type="project" value="UniProtKB-UniRule"/>
</dbReference>
<feature type="compositionally biased region" description="Basic and acidic residues" evidence="3">
    <location>
        <begin position="818"/>
        <end position="831"/>
    </location>
</feature>
<keyword evidence="2" id="KW-0804">Transcription</keyword>
<feature type="region of interest" description="Disordered" evidence="3">
    <location>
        <begin position="1048"/>
        <end position="1094"/>
    </location>
</feature>
<dbReference type="InterPro" id="IPR039740">
    <property type="entry name" value="CNOT10"/>
</dbReference>
<dbReference type="GO" id="GO:0005634">
    <property type="term" value="C:nucleus"/>
    <property type="evidence" value="ECO:0007669"/>
    <property type="project" value="UniProtKB-SubCell"/>
</dbReference>
<keyword evidence="2" id="KW-0539">Nucleus</keyword>
<sequence length="1094" mass="121013">MEQAKSFDQTIDSGCADALSAEAALYFSCKQFAKCHEVMKRLSGIKPNDSKVLMNKALVDYIHKHNYSRTEDYVGELQRIASLENVCLIDNANSTITSHDVSVDEQRSATSVPLPSHTSTISRSYVPQSSLAIILKYNYALVLFCQRQYIHSEKLLASCLGIVQDTVDETKSDKDTASQLSQSPTDLLLGSASSILMPMIDLTPSTDLTLCRRVLLLWLEVLLRLQQAERVFDLCSTWLLFLSSISLAKTVNSSENTNAEKQLCSGLRFLNMQTSHMLTGIRKPLQLFYVRACLLTGRLQAAEDELKLLSLKEDEQKAQTDLPDQSEGRNASPEQSGATENTDKESHEASEQPDHPEGCRYTQVVWNTGVSLDFLKAQLAYLKCQYSTAIRQLADINSSSSETFGMGQCETTLVWNNLGLVHHRAGQYSLSGLQFRRALRETDKAVRDIIPQSRGGKSNGSHHHGKGNASGQYIFNQIPLYAFSMGHHHSLLYNFGLQLLFANKPSAAFSTLVQLIGTYPRNPRLWYRLAECCIKVHQPNNLSQWQLESRMRCLVEPIGVGPCRRLMLACGDQEISKPWVEAPSMSTPTLEFASLCLRNALLLLPKPPTAQPEGMTSANERKLNLLKWAESQNVPVLPALVPVSGLGLLHLMTAVHLAIAYVALCLNHPVDALPSAEQLLSDSFEMGSSLDSAVTENAADDTNLTSSNASQELAPISSKVANLGVITPPAYCFLARLYASEALTNMDRLKEAISLLKHGLPETLSEADTLDSMARCLQMVCFAPACLQPPTPECNSPQSPMNPDENVASSGDKDDVDGDAKKKMSKDRRPGELTSRPVDFPSTPSQAVSLLLYNLAAALSMDKQWNVAENYLKLCLPGLLLPVEQLDGKKWIPPPVQTNSFPASINKDVLPTSAILLQLYLFLALEKREQAAALLRQVFGHFALAGRLNSPSHDVVGAGGTIFATGTTDRQPQQQQQQNGWTANDLRQWLKAQNNASSYSRTPQTVQSTVQRPTSLWAPNQPFRQQQQQQQQQQQTTYVSPLLQTQIPQTHLQHHQQYAGRWEQQQHQQQTIQSPSQTTSGLITAANENDWPPL</sequence>
<dbReference type="GO" id="GO:0017148">
    <property type="term" value="P:negative regulation of translation"/>
    <property type="evidence" value="ECO:0007669"/>
    <property type="project" value="TreeGrafter"/>
</dbReference>
<feature type="compositionally biased region" description="Basic and acidic residues" evidence="3">
    <location>
        <begin position="341"/>
        <end position="358"/>
    </location>
</feature>
<comment type="similarity">
    <text evidence="1 2">Belongs to the CNOT10 family.</text>
</comment>
<comment type="caution">
    <text evidence="4">The sequence shown here is derived from an EMBL/GenBank/DDBJ whole genome shotgun (WGS) entry which is preliminary data.</text>
</comment>
<dbReference type="GO" id="GO:0006402">
    <property type="term" value="P:mRNA catabolic process"/>
    <property type="evidence" value="ECO:0007669"/>
    <property type="project" value="TreeGrafter"/>
</dbReference>
<name>A0AAV2SZT3_CALDB</name>
<feature type="region of interest" description="Disordered" evidence="3">
    <location>
        <begin position="792"/>
        <end position="840"/>
    </location>
</feature>
<comment type="subcellular location">
    <subcellularLocation>
        <location evidence="2">Cytoplasm</location>
    </subcellularLocation>
    <subcellularLocation>
        <location evidence="2">Nucleus</location>
    </subcellularLocation>
</comment>
<gene>
    <name evidence="4" type="ORF">CDAUBV1_LOCUS1418</name>
</gene>
<dbReference type="PANTHER" id="PTHR12979:SF5">
    <property type="entry name" value="CCR4-NOT TRANSCRIPTION COMPLEX SUBUNIT 10"/>
    <property type="match status" value="1"/>
</dbReference>
<dbReference type="EMBL" id="CAXLJL010000057">
    <property type="protein sequence ID" value="CAL5129966.1"/>
    <property type="molecule type" value="Genomic_DNA"/>
</dbReference>
<protein>
    <recommendedName>
        <fullName evidence="2">CCR4-NOT transcription complex subunit 10</fullName>
    </recommendedName>
</protein>
<keyword evidence="2" id="KW-0810">Translation regulation</keyword>
<keyword evidence="2" id="KW-0943">RNA-mediated gene silencing</keyword>
<dbReference type="SUPFAM" id="SSF48452">
    <property type="entry name" value="TPR-like"/>
    <property type="match status" value="1"/>
</dbReference>
<dbReference type="Gene3D" id="1.25.40.10">
    <property type="entry name" value="Tetratricopeptide repeat domain"/>
    <property type="match status" value="1"/>
</dbReference>
<organism evidence="4 5">
    <name type="scientific">Calicophoron daubneyi</name>
    <name type="common">Rumen fluke</name>
    <name type="synonym">Paramphistomum daubneyi</name>
    <dbReference type="NCBI Taxonomy" id="300641"/>
    <lineage>
        <taxon>Eukaryota</taxon>
        <taxon>Metazoa</taxon>
        <taxon>Spiralia</taxon>
        <taxon>Lophotrochozoa</taxon>
        <taxon>Platyhelminthes</taxon>
        <taxon>Trematoda</taxon>
        <taxon>Digenea</taxon>
        <taxon>Plagiorchiida</taxon>
        <taxon>Pronocephalata</taxon>
        <taxon>Paramphistomoidea</taxon>
        <taxon>Paramphistomidae</taxon>
        <taxon>Calicophoron</taxon>
    </lineage>
</organism>
<dbReference type="AlphaFoldDB" id="A0AAV2SZT3"/>
<evidence type="ECO:0000256" key="2">
    <source>
        <dbReference type="RuleBase" id="RU367083"/>
    </source>
</evidence>
<feature type="compositionally biased region" description="Low complexity" evidence="3">
    <location>
        <begin position="1065"/>
        <end position="1080"/>
    </location>
</feature>
<evidence type="ECO:0000256" key="3">
    <source>
        <dbReference type="SAM" id="MobiDB-lite"/>
    </source>
</evidence>